<name>A0ABP9KFY9_9SPHN</name>
<comment type="caution">
    <text evidence="2">The sequence shown here is derived from an EMBL/GenBank/DDBJ whole genome shotgun (WGS) entry which is preliminary data.</text>
</comment>
<proteinExistence type="predicted"/>
<dbReference type="InterPro" id="IPR054189">
    <property type="entry name" value="DUF6894"/>
</dbReference>
<dbReference type="RefSeq" id="WP_346032946.1">
    <property type="nucleotide sequence ID" value="NZ_BAABHV010000010.1"/>
</dbReference>
<gene>
    <name evidence="2" type="ORF">GCM10023208_20030</name>
</gene>
<accession>A0ABP9KFY9</accession>
<keyword evidence="3" id="KW-1185">Reference proteome</keyword>
<dbReference type="EMBL" id="BAABHV010000010">
    <property type="protein sequence ID" value="GAA5055830.1"/>
    <property type="molecule type" value="Genomic_DNA"/>
</dbReference>
<sequence length="83" mass="9162">MPDYRFCLERGNTRSPAIAFDLPDVWAVGLVAKQVARSLAARELGTGHLYLEQDVMVLDAEDAEVARYPLANFLSIEPARTIG</sequence>
<organism evidence="2 3">
    <name type="scientific">Erythrobacter westpacificensis</name>
    <dbReference type="NCBI Taxonomy" id="1055231"/>
    <lineage>
        <taxon>Bacteria</taxon>
        <taxon>Pseudomonadati</taxon>
        <taxon>Pseudomonadota</taxon>
        <taxon>Alphaproteobacteria</taxon>
        <taxon>Sphingomonadales</taxon>
        <taxon>Erythrobacteraceae</taxon>
        <taxon>Erythrobacter/Porphyrobacter group</taxon>
        <taxon>Erythrobacter</taxon>
    </lineage>
</organism>
<protein>
    <recommendedName>
        <fullName evidence="1">DUF6894 domain-containing protein</fullName>
    </recommendedName>
</protein>
<evidence type="ECO:0000259" key="1">
    <source>
        <dbReference type="Pfam" id="PF21834"/>
    </source>
</evidence>
<dbReference type="Pfam" id="PF21834">
    <property type="entry name" value="DUF6894"/>
    <property type="match status" value="1"/>
</dbReference>
<dbReference type="Proteomes" id="UP001500518">
    <property type="component" value="Unassembled WGS sequence"/>
</dbReference>
<feature type="domain" description="DUF6894" evidence="1">
    <location>
        <begin position="4"/>
        <end position="70"/>
    </location>
</feature>
<evidence type="ECO:0000313" key="3">
    <source>
        <dbReference type="Proteomes" id="UP001500518"/>
    </source>
</evidence>
<reference evidence="3" key="1">
    <citation type="journal article" date="2019" name="Int. J. Syst. Evol. Microbiol.">
        <title>The Global Catalogue of Microorganisms (GCM) 10K type strain sequencing project: providing services to taxonomists for standard genome sequencing and annotation.</title>
        <authorList>
            <consortium name="The Broad Institute Genomics Platform"/>
            <consortium name="The Broad Institute Genome Sequencing Center for Infectious Disease"/>
            <person name="Wu L."/>
            <person name="Ma J."/>
        </authorList>
    </citation>
    <scope>NUCLEOTIDE SEQUENCE [LARGE SCALE GENOMIC DNA]</scope>
    <source>
        <strain evidence="3">JCM 18014</strain>
    </source>
</reference>
<evidence type="ECO:0000313" key="2">
    <source>
        <dbReference type="EMBL" id="GAA5055830.1"/>
    </source>
</evidence>